<evidence type="ECO:0000313" key="2">
    <source>
        <dbReference type="Proteomes" id="UP000487268"/>
    </source>
</evidence>
<keyword evidence="2" id="KW-1185">Reference proteome</keyword>
<accession>A0A7K0BMH2</accession>
<comment type="caution">
    <text evidence="1">The sequence shown here is derived from an EMBL/GenBank/DDBJ whole genome shotgun (WGS) entry which is preliminary data.</text>
</comment>
<dbReference type="AlphaFoldDB" id="A0A7K0BMH2"/>
<organism evidence="1 2">
    <name type="scientific">Actinomadura macrotermitis</name>
    <dbReference type="NCBI Taxonomy" id="2585200"/>
    <lineage>
        <taxon>Bacteria</taxon>
        <taxon>Bacillati</taxon>
        <taxon>Actinomycetota</taxon>
        <taxon>Actinomycetes</taxon>
        <taxon>Streptosporangiales</taxon>
        <taxon>Thermomonosporaceae</taxon>
        <taxon>Actinomadura</taxon>
    </lineage>
</organism>
<gene>
    <name evidence="1" type="ORF">ACRB68_03910</name>
</gene>
<dbReference type="Proteomes" id="UP000487268">
    <property type="component" value="Unassembled WGS sequence"/>
</dbReference>
<reference evidence="1 2" key="1">
    <citation type="submission" date="2019-10" db="EMBL/GenBank/DDBJ databases">
        <title>Actinomadura rubteroloni sp. nov. and Actinomadura macrotermitis sp. nov., isolated from the gut of fungus growing-termite Macrotermes natalensis.</title>
        <authorList>
            <person name="Benndorf R."/>
            <person name="Martin K."/>
            <person name="Kuefner M."/>
            <person name="De Beer W."/>
            <person name="Kaster A.-K."/>
            <person name="Vollmers J."/>
            <person name="Poulsen M."/>
            <person name="Beemelmanns C."/>
        </authorList>
    </citation>
    <scope>NUCLEOTIDE SEQUENCE [LARGE SCALE GENOMIC DNA]</scope>
    <source>
        <strain evidence="1 2">RB68</strain>
    </source>
</reference>
<name>A0A7K0BMH2_9ACTN</name>
<dbReference type="EMBL" id="WEGH01000001">
    <property type="protein sequence ID" value="MQY02361.1"/>
    <property type="molecule type" value="Genomic_DNA"/>
</dbReference>
<proteinExistence type="predicted"/>
<sequence length="121" mass="11936">MEPAPLEAAAEEPPAGVPVLEYRGDPAAVCAFVAAQAARHGVIGNRAALLVIAAGEVAAGLGAAGRGATVRVWPEGAALVCRVQAPDGRPASVLPDGLTARLGDRVQVSAAGPVTTIRLAG</sequence>
<dbReference type="RefSeq" id="WP_153530572.1">
    <property type="nucleotide sequence ID" value="NZ_WEGH01000001.1"/>
</dbReference>
<protein>
    <submittedName>
        <fullName evidence="1">Uncharacterized protein</fullName>
    </submittedName>
</protein>
<evidence type="ECO:0000313" key="1">
    <source>
        <dbReference type="EMBL" id="MQY02361.1"/>
    </source>
</evidence>
<dbReference type="OrthoDB" id="3482426at2"/>